<feature type="compositionally biased region" description="Basic and acidic residues" evidence="1">
    <location>
        <begin position="127"/>
        <end position="143"/>
    </location>
</feature>
<dbReference type="Proteomes" id="UP000597762">
    <property type="component" value="Unassembled WGS sequence"/>
</dbReference>
<protein>
    <submittedName>
        <fullName evidence="2">Uncharacterized protein</fullName>
    </submittedName>
</protein>
<keyword evidence="3" id="KW-1185">Reference proteome</keyword>
<accession>A0A812DFH7</accession>
<dbReference type="EMBL" id="CAHIKZ030003317">
    <property type="protein sequence ID" value="CAE1298703.1"/>
    <property type="molecule type" value="Genomic_DNA"/>
</dbReference>
<evidence type="ECO:0000313" key="3">
    <source>
        <dbReference type="Proteomes" id="UP000597762"/>
    </source>
</evidence>
<sequence length="476" mass="51015">MRHLPRWKRGVLRPGFMIGRRAFSIGFSALLCFFGEKPLFLHQRWSDDFSVDRHQDAHGSGIPTDGGQPITIIRLTGVDEDGRERGRRQSAGRSDWAPPLRDVEPPADDQQEGEDQEASDQPPFLRHGGEDEPVPGDRFRDPEDQNAVALIIVKHEIDREAGPTPPAPSPADEQAKRHPAKNITVAPPAQIISAGLRSGCFITSAAGTAIIAATGHMPEKRLVSAASSVRTAGAGINRRPAIAGCPPRTAPSNSTSTSATTRSDSGIAIRRHRSSSRRSSTSDPASSTKKPPCGCPKTTTHTAAGIGGRPLRRVARVRSGWSPSPRLSVGDVRRGFDGGCSRVAAPASVLVATEAGLGDWGAIGGFFRLHPRHDVAAPGCRLTSASEASARSRGASRLRTVGHYAPQHHRGGITRIVRRCEAYQQGVVAQLEGQLAVLQNAYPSLGHGDVAYRRCWSWRRATRPAPASARRPRAAP</sequence>
<reference evidence="2" key="1">
    <citation type="submission" date="2021-01" db="EMBL/GenBank/DDBJ databases">
        <authorList>
            <person name="Li R."/>
            <person name="Bekaert M."/>
        </authorList>
    </citation>
    <scope>NUCLEOTIDE SEQUENCE</scope>
    <source>
        <strain evidence="2">Farmed</strain>
    </source>
</reference>
<evidence type="ECO:0000313" key="2">
    <source>
        <dbReference type="EMBL" id="CAE1298703.1"/>
    </source>
</evidence>
<feature type="compositionally biased region" description="Low complexity" evidence="1">
    <location>
        <begin position="277"/>
        <end position="287"/>
    </location>
</feature>
<feature type="region of interest" description="Disordered" evidence="1">
    <location>
        <begin position="75"/>
        <end position="143"/>
    </location>
</feature>
<feature type="region of interest" description="Disordered" evidence="1">
    <location>
        <begin position="237"/>
        <end position="311"/>
    </location>
</feature>
<organism evidence="2 3">
    <name type="scientific">Acanthosepion pharaonis</name>
    <name type="common">Pharaoh cuttlefish</name>
    <name type="synonym">Sepia pharaonis</name>
    <dbReference type="NCBI Taxonomy" id="158019"/>
    <lineage>
        <taxon>Eukaryota</taxon>
        <taxon>Metazoa</taxon>
        <taxon>Spiralia</taxon>
        <taxon>Lophotrochozoa</taxon>
        <taxon>Mollusca</taxon>
        <taxon>Cephalopoda</taxon>
        <taxon>Coleoidea</taxon>
        <taxon>Decapodiformes</taxon>
        <taxon>Sepiida</taxon>
        <taxon>Sepiina</taxon>
        <taxon>Sepiidae</taxon>
        <taxon>Acanthosepion</taxon>
    </lineage>
</organism>
<dbReference type="AlphaFoldDB" id="A0A812DFH7"/>
<evidence type="ECO:0000256" key="1">
    <source>
        <dbReference type="SAM" id="MobiDB-lite"/>
    </source>
</evidence>
<gene>
    <name evidence="2" type="ORF">SPHA_52724</name>
</gene>
<feature type="region of interest" description="Disordered" evidence="1">
    <location>
        <begin position="157"/>
        <end position="178"/>
    </location>
</feature>
<feature type="compositionally biased region" description="Acidic residues" evidence="1">
    <location>
        <begin position="105"/>
        <end position="118"/>
    </location>
</feature>
<comment type="caution">
    <text evidence="2">The sequence shown here is derived from an EMBL/GenBank/DDBJ whole genome shotgun (WGS) entry which is preliminary data.</text>
</comment>
<feature type="compositionally biased region" description="Low complexity" evidence="1">
    <location>
        <begin position="246"/>
        <end position="263"/>
    </location>
</feature>
<name>A0A812DFH7_ACAPH</name>
<proteinExistence type="predicted"/>